<dbReference type="InterPro" id="IPR007969">
    <property type="entry name" value="DUF732"/>
</dbReference>
<evidence type="ECO:0000259" key="1">
    <source>
        <dbReference type="Pfam" id="PF05305"/>
    </source>
</evidence>
<evidence type="ECO:0000313" key="3">
    <source>
        <dbReference type="Proteomes" id="UP000584931"/>
    </source>
</evidence>
<accession>A0A7Z0BIK6</accession>
<gene>
    <name evidence="2" type="ORF">HNR06_000038</name>
</gene>
<comment type="caution">
    <text evidence="2">The sequence shown here is derived from an EMBL/GenBank/DDBJ whole genome shotgun (WGS) entry which is preliminary data.</text>
</comment>
<protein>
    <recommendedName>
        <fullName evidence="1">DUF732 domain-containing protein</fullName>
    </recommendedName>
</protein>
<feature type="domain" description="DUF732" evidence="1">
    <location>
        <begin position="28"/>
        <end position="103"/>
    </location>
</feature>
<proteinExistence type="predicted"/>
<dbReference type="Proteomes" id="UP000584931">
    <property type="component" value="Unassembled WGS sequence"/>
</dbReference>
<dbReference type="Pfam" id="PF05305">
    <property type="entry name" value="DUF732"/>
    <property type="match status" value="1"/>
</dbReference>
<organism evidence="2 3">
    <name type="scientific">Nocardiopsis sinuspersici</name>
    <dbReference type="NCBI Taxonomy" id="501010"/>
    <lineage>
        <taxon>Bacteria</taxon>
        <taxon>Bacillati</taxon>
        <taxon>Actinomycetota</taxon>
        <taxon>Actinomycetes</taxon>
        <taxon>Streptosporangiales</taxon>
        <taxon>Nocardiopsidaceae</taxon>
        <taxon>Nocardiopsis</taxon>
    </lineage>
</organism>
<evidence type="ECO:0000313" key="2">
    <source>
        <dbReference type="EMBL" id="NYH50449.1"/>
    </source>
</evidence>
<dbReference type="RefSeq" id="WP_179808793.1">
    <property type="nucleotide sequence ID" value="NZ_JACCHL010000001.1"/>
</dbReference>
<dbReference type="EMBL" id="JACCHL010000001">
    <property type="protein sequence ID" value="NYH50449.1"/>
    <property type="molecule type" value="Genomic_DNA"/>
</dbReference>
<name>A0A7Z0BIK6_9ACTN</name>
<sequence length="113" mass="12524">MISLVAGLVLAAVFIAAVVWPTQERREDKAYLDMLHDHPSGSWWDGISEEGVISRGKQVCRDLDEGRSLASIAIQQMKLSVDEPLHQAALANMTEAAITVYCPHHMDEFLGYT</sequence>
<reference evidence="2 3" key="1">
    <citation type="submission" date="2020-07" db="EMBL/GenBank/DDBJ databases">
        <title>Sequencing the genomes of 1000 actinobacteria strains.</title>
        <authorList>
            <person name="Klenk H.-P."/>
        </authorList>
    </citation>
    <scope>NUCLEOTIDE SEQUENCE [LARGE SCALE GENOMIC DNA]</scope>
    <source>
        <strain evidence="2 3">DSM 45278</strain>
    </source>
</reference>
<dbReference type="AlphaFoldDB" id="A0A7Z0BIK6"/>